<keyword evidence="5 16" id="KW-0963">Cytoplasm</keyword>
<comment type="function">
    <text evidence="2 16">Cell wall formation.</text>
</comment>
<dbReference type="UniPathway" id="UPA00219"/>
<dbReference type="GO" id="GO:0005829">
    <property type="term" value="C:cytosol"/>
    <property type="evidence" value="ECO:0007669"/>
    <property type="project" value="TreeGrafter"/>
</dbReference>
<dbReference type="InterPro" id="IPR003170">
    <property type="entry name" value="MurB"/>
</dbReference>
<sequence length="319" mass="35019">MDTLYNSLKQFGKVRINEPMAKHTTFKIGGPAKYFVVVETVEKAKHLLAFLDSEGIARVILGGGSNVLFSDEGFDGTVIKIQDTGYKIQDTVVEAAAGALMKVVSEATIAAGLTGFEWAIGVPGTVAGALRGNAAYNGVAMEDCVESVEVYRDGEVLRLANEDCQFSYKESIFKRNSDVILSMRLRLQRGDKARIAKDAIDNMTYRKETQPKGYGSAGCTFKNIVVDEKEKERIRGMVDDARIIEIMDKYNKVPAGRLIDLAGLKGVKAGDAEFSDVHANFIVNLGKATARDVLTLIEMAKEKVYDRFGIQLEEEIQII</sequence>
<evidence type="ECO:0000313" key="18">
    <source>
        <dbReference type="EMBL" id="OGH73745.1"/>
    </source>
</evidence>
<evidence type="ECO:0000256" key="6">
    <source>
        <dbReference type="ARBA" id="ARBA00022618"/>
    </source>
</evidence>
<accession>A0A1F6MQ02</accession>
<dbReference type="STRING" id="1798683.A3C90_01695"/>
<evidence type="ECO:0000256" key="14">
    <source>
        <dbReference type="ARBA" id="ARBA00023316"/>
    </source>
</evidence>
<evidence type="ECO:0000259" key="17">
    <source>
        <dbReference type="PROSITE" id="PS51387"/>
    </source>
</evidence>
<evidence type="ECO:0000256" key="3">
    <source>
        <dbReference type="ARBA" id="ARBA00004496"/>
    </source>
</evidence>
<keyword evidence="7 16" id="KW-0285">Flavoprotein</keyword>
<evidence type="ECO:0000256" key="13">
    <source>
        <dbReference type="ARBA" id="ARBA00023306"/>
    </source>
</evidence>
<dbReference type="InterPro" id="IPR016169">
    <property type="entry name" value="FAD-bd_PCMH_sub2"/>
</dbReference>
<dbReference type="NCBIfam" id="NF010480">
    <property type="entry name" value="PRK13905.1"/>
    <property type="match status" value="1"/>
</dbReference>
<dbReference type="Gene3D" id="3.90.78.10">
    <property type="entry name" value="UDP-N-acetylenolpyruvoylglucosamine reductase, C-terminal domain"/>
    <property type="match status" value="1"/>
</dbReference>
<evidence type="ECO:0000256" key="15">
    <source>
        <dbReference type="ARBA" id="ARBA00048914"/>
    </source>
</evidence>
<dbReference type="InterPro" id="IPR006094">
    <property type="entry name" value="Oxid_FAD_bind_N"/>
</dbReference>
<dbReference type="InterPro" id="IPR036635">
    <property type="entry name" value="MurB_C_sf"/>
</dbReference>
<dbReference type="SUPFAM" id="SSF56176">
    <property type="entry name" value="FAD-binding/transporter-associated domain-like"/>
    <property type="match status" value="1"/>
</dbReference>
<feature type="domain" description="FAD-binding PCMH-type" evidence="17">
    <location>
        <begin position="27"/>
        <end position="190"/>
    </location>
</feature>
<dbReference type="GO" id="GO:0009252">
    <property type="term" value="P:peptidoglycan biosynthetic process"/>
    <property type="evidence" value="ECO:0007669"/>
    <property type="project" value="UniProtKB-UniRule"/>
</dbReference>
<dbReference type="Proteomes" id="UP000177457">
    <property type="component" value="Unassembled WGS sequence"/>
</dbReference>
<keyword evidence="10 16" id="KW-0133">Cell shape</keyword>
<keyword evidence="11 16" id="KW-0573">Peptidoglycan synthesis</keyword>
<evidence type="ECO:0000256" key="12">
    <source>
        <dbReference type="ARBA" id="ARBA00023002"/>
    </source>
</evidence>
<dbReference type="GO" id="GO:0008762">
    <property type="term" value="F:UDP-N-acetylmuramate dehydrogenase activity"/>
    <property type="evidence" value="ECO:0007669"/>
    <property type="project" value="UniProtKB-UniRule"/>
</dbReference>
<evidence type="ECO:0000256" key="7">
    <source>
        <dbReference type="ARBA" id="ARBA00022630"/>
    </source>
</evidence>
<evidence type="ECO:0000256" key="8">
    <source>
        <dbReference type="ARBA" id="ARBA00022827"/>
    </source>
</evidence>
<name>A0A1F6MQ02_9BACT</name>
<keyword evidence="9 16" id="KW-0521">NADP</keyword>
<comment type="catalytic activity">
    <reaction evidence="15 16">
        <text>UDP-N-acetyl-alpha-D-muramate + NADP(+) = UDP-N-acetyl-3-O-(1-carboxyvinyl)-alpha-D-glucosamine + NADPH + H(+)</text>
        <dbReference type="Rhea" id="RHEA:12248"/>
        <dbReference type="ChEBI" id="CHEBI:15378"/>
        <dbReference type="ChEBI" id="CHEBI:57783"/>
        <dbReference type="ChEBI" id="CHEBI:58349"/>
        <dbReference type="ChEBI" id="CHEBI:68483"/>
        <dbReference type="ChEBI" id="CHEBI:70757"/>
        <dbReference type="EC" id="1.3.1.98"/>
    </reaction>
</comment>
<dbReference type="PANTHER" id="PTHR21071">
    <property type="entry name" value="UDP-N-ACETYLENOLPYRUVOYLGLUCOSAMINE REDUCTASE"/>
    <property type="match status" value="1"/>
</dbReference>
<dbReference type="Pfam" id="PF02873">
    <property type="entry name" value="MurB_C"/>
    <property type="match status" value="1"/>
</dbReference>
<dbReference type="PROSITE" id="PS51387">
    <property type="entry name" value="FAD_PCMH"/>
    <property type="match status" value="1"/>
</dbReference>
<dbReference type="InterPro" id="IPR016167">
    <property type="entry name" value="FAD-bd_PCMH_sub1"/>
</dbReference>
<feature type="active site" description="Proton donor" evidence="16">
    <location>
        <position position="219"/>
    </location>
</feature>
<keyword evidence="14 16" id="KW-0961">Cell wall biogenesis/degradation</keyword>
<dbReference type="SUPFAM" id="SSF56194">
    <property type="entry name" value="Uridine diphospho-N-Acetylenolpyruvylglucosamine reductase, MurB, C-terminal domain"/>
    <property type="match status" value="1"/>
</dbReference>
<keyword evidence="6 16" id="KW-0132">Cell division</keyword>
<dbReference type="AlphaFoldDB" id="A0A1F6MQ02"/>
<keyword evidence="8 16" id="KW-0274">FAD</keyword>
<dbReference type="EMBL" id="MFQE01000019">
    <property type="protein sequence ID" value="OGH73745.1"/>
    <property type="molecule type" value="Genomic_DNA"/>
</dbReference>
<comment type="subcellular location">
    <subcellularLocation>
        <location evidence="3 16">Cytoplasm</location>
    </subcellularLocation>
</comment>
<organism evidence="18 19">
    <name type="scientific">Candidatus Magasanikbacteria bacterium RIFCSPHIGHO2_02_FULL_51_14</name>
    <dbReference type="NCBI Taxonomy" id="1798683"/>
    <lineage>
        <taxon>Bacteria</taxon>
        <taxon>Candidatus Magasanikiibacteriota</taxon>
    </lineage>
</organism>
<evidence type="ECO:0000256" key="5">
    <source>
        <dbReference type="ARBA" id="ARBA00022490"/>
    </source>
</evidence>
<reference evidence="18 19" key="1">
    <citation type="journal article" date="2016" name="Nat. Commun.">
        <title>Thousands of microbial genomes shed light on interconnected biogeochemical processes in an aquifer system.</title>
        <authorList>
            <person name="Anantharaman K."/>
            <person name="Brown C.T."/>
            <person name="Hug L.A."/>
            <person name="Sharon I."/>
            <person name="Castelle C.J."/>
            <person name="Probst A.J."/>
            <person name="Thomas B.C."/>
            <person name="Singh A."/>
            <person name="Wilkins M.J."/>
            <person name="Karaoz U."/>
            <person name="Brodie E.L."/>
            <person name="Williams K.H."/>
            <person name="Hubbard S.S."/>
            <person name="Banfield J.F."/>
        </authorList>
    </citation>
    <scope>NUCLEOTIDE SEQUENCE [LARGE SCALE GENOMIC DNA]</scope>
</reference>
<dbReference type="Gene3D" id="3.30.465.10">
    <property type="match status" value="1"/>
</dbReference>
<proteinExistence type="inferred from homology"/>
<dbReference type="HAMAP" id="MF_00037">
    <property type="entry name" value="MurB"/>
    <property type="match status" value="1"/>
</dbReference>
<dbReference type="GO" id="GO:0071949">
    <property type="term" value="F:FAD binding"/>
    <property type="evidence" value="ECO:0007669"/>
    <property type="project" value="InterPro"/>
</dbReference>
<dbReference type="InterPro" id="IPR011601">
    <property type="entry name" value="MurB_C"/>
</dbReference>
<evidence type="ECO:0000256" key="11">
    <source>
        <dbReference type="ARBA" id="ARBA00022984"/>
    </source>
</evidence>
<dbReference type="InterPro" id="IPR036318">
    <property type="entry name" value="FAD-bd_PCMH-like_sf"/>
</dbReference>
<comment type="caution">
    <text evidence="16">Lacks conserved residue(s) required for the propagation of feature annotation.</text>
</comment>
<evidence type="ECO:0000256" key="1">
    <source>
        <dbReference type="ARBA" id="ARBA00001974"/>
    </source>
</evidence>
<evidence type="ECO:0000256" key="4">
    <source>
        <dbReference type="ARBA" id="ARBA00004752"/>
    </source>
</evidence>
<dbReference type="EC" id="1.3.1.98" evidence="16"/>
<evidence type="ECO:0000256" key="9">
    <source>
        <dbReference type="ARBA" id="ARBA00022857"/>
    </source>
</evidence>
<keyword evidence="12 16" id="KW-0560">Oxidoreductase</keyword>
<comment type="cofactor">
    <cofactor evidence="1 16">
        <name>FAD</name>
        <dbReference type="ChEBI" id="CHEBI:57692"/>
    </cofactor>
</comment>
<dbReference type="GO" id="GO:0008360">
    <property type="term" value="P:regulation of cell shape"/>
    <property type="evidence" value="ECO:0007669"/>
    <property type="project" value="UniProtKB-KW"/>
</dbReference>
<gene>
    <name evidence="16" type="primary">murB</name>
    <name evidence="18" type="ORF">A3C90_01695</name>
</gene>
<dbReference type="PANTHER" id="PTHR21071:SF4">
    <property type="entry name" value="UDP-N-ACETYLENOLPYRUVOYLGLUCOSAMINE REDUCTASE"/>
    <property type="match status" value="1"/>
</dbReference>
<dbReference type="GO" id="GO:0071555">
    <property type="term" value="P:cell wall organization"/>
    <property type="evidence" value="ECO:0007669"/>
    <property type="project" value="UniProtKB-KW"/>
</dbReference>
<dbReference type="Pfam" id="PF01565">
    <property type="entry name" value="FAD_binding_4"/>
    <property type="match status" value="1"/>
</dbReference>
<comment type="pathway">
    <text evidence="4 16">Cell wall biogenesis; peptidoglycan biosynthesis.</text>
</comment>
<keyword evidence="13 16" id="KW-0131">Cell cycle</keyword>
<dbReference type="Gene3D" id="3.30.43.10">
    <property type="entry name" value="Uridine Diphospho-n-acetylenolpyruvylglucosamine Reductase, domain 2"/>
    <property type="match status" value="1"/>
</dbReference>
<evidence type="ECO:0000256" key="2">
    <source>
        <dbReference type="ARBA" id="ARBA00003921"/>
    </source>
</evidence>
<comment type="caution">
    <text evidence="18">The sequence shown here is derived from an EMBL/GenBank/DDBJ whole genome shotgun (WGS) entry which is preliminary data.</text>
</comment>
<evidence type="ECO:0000256" key="10">
    <source>
        <dbReference type="ARBA" id="ARBA00022960"/>
    </source>
</evidence>
<dbReference type="InterPro" id="IPR016166">
    <property type="entry name" value="FAD-bd_PCMH"/>
</dbReference>
<evidence type="ECO:0000313" key="19">
    <source>
        <dbReference type="Proteomes" id="UP000177457"/>
    </source>
</evidence>
<dbReference type="GO" id="GO:0051301">
    <property type="term" value="P:cell division"/>
    <property type="evidence" value="ECO:0007669"/>
    <property type="project" value="UniProtKB-KW"/>
</dbReference>
<protein>
    <recommendedName>
        <fullName evidence="16">UDP-N-acetylenolpyruvoylglucosamine reductase</fullName>
        <ecNumber evidence="16">1.3.1.98</ecNumber>
    </recommendedName>
    <alternativeName>
        <fullName evidence="16">UDP-N-acetylmuramate dehydrogenase</fullName>
    </alternativeName>
</protein>
<dbReference type="NCBIfam" id="TIGR00179">
    <property type="entry name" value="murB"/>
    <property type="match status" value="1"/>
</dbReference>
<comment type="similarity">
    <text evidence="16">Belongs to the MurB family.</text>
</comment>
<feature type="active site" evidence="16">
    <location>
        <position position="315"/>
    </location>
</feature>
<evidence type="ECO:0000256" key="16">
    <source>
        <dbReference type="HAMAP-Rule" id="MF_00037"/>
    </source>
</evidence>